<dbReference type="Proteomes" id="UP001164746">
    <property type="component" value="Chromosome 8"/>
</dbReference>
<feature type="region of interest" description="Disordered" evidence="1">
    <location>
        <begin position="66"/>
        <end position="124"/>
    </location>
</feature>
<feature type="compositionally biased region" description="Basic and acidic residues" evidence="1">
    <location>
        <begin position="24"/>
        <end position="40"/>
    </location>
</feature>
<name>A0ABY7EVF3_MYAAR</name>
<evidence type="ECO:0000313" key="3">
    <source>
        <dbReference type="Proteomes" id="UP001164746"/>
    </source>
</evidence>
<accession>A0ABY7EVF3</accession>
<evidence type="ECO:0000256" key="1">
    <source>
        <dbReference type="SAM" id="MobiDB-lite"/>
    </source>
</evidence>
<sequence>MAGFRGKMLVAMALNRLEQDFHQDFHHDGNETKEAVKSIESEMEVTNSLHAEPDASRSTLNLMKSSTFDTNNNIDTDDSYNDDDFYDLDDDVNDPDWTLKRKREDNSACSDSESDSAGSHTETRELNAQTYQTLCIESNIEGNIGVESEENVREASFPDIIERVEEVETTVNENDPELVKYGFKKNKLLRMQGKKYFGFKKGGDGKSKYCVERPEKSMHPKNCTKICDKGWGGRQCSKIDEHARGEIFNMFWKNMNWREKKVYVLSLVSKNDVARRTTGENSRRKFSYSYYLRVDDQRYAVCKSLFLATLALKEDTVYNWINENESEHGIPGNSHKETPGKNTKTEAKDSATKFLQKIPIMPSHYCRARTSKLYLETELASMREIDKEKAINEGKQKVITMDLQSLLLCPKLEASCLFYKTKLCCHNFTLFDLSTKAVMNYFWNETAADLSSSTFATCIIDYMETLDLNGIEKVILYSDGCTYQNRNITLSCALLRFADYSKLLYYTSLRPGHGVGTPVVTDIRVLKYNVDGNILYKLNYSDSEFFELRKPRNASHSFTEYVPAAYVKPLVLKKSKYQHLQQIKEVIPKDYHAYYDQLPHADS</sequence>
<gene>
    <name evidence="2" type="ORF">MAR_026876</name>
</gene>
<dbReference type="PANTHER" id="PTHR10773:SF19">
    <property type="match status" value="1"/>
</dbReference>
<feature type="compositionally biased region" description="Polar residues" evidence="1">
    <location>
        <begin position="107"/>
        <end position="124"/>
    </location>
</feature>
<dbReference type="PANTHER" id="PTHR10773">
    <property type="entry name" value="DNA-DIRECTED RNA POLYMERASES I, II, AND III SUBUNIT RPABC2"/>
    <property type="match status" value="1"/>
</dbReference>
<feature type="compositionally biased region" description="Basic and acidic residues" evidence="1">
    <location>
        <begin position="97"/>
        <end position="106"/>
    </location>
</feature>
<dbReference type="EMBL" id="CP111019">
    <property type="protein sequence ID" value="WAR12696.1"/>
    <property type="molecule type" value="Genomic_DNA"/>
</dbReference>
<keyword evidence="3" id="KW-1185">Reference proteome</keyword>
<reference evidence="2" key="1">
    <citation type="submission" date="2022-11" db="EMBL/GenBank/DDBJ databases">
        <title>Centuries of genome instability and evolution in soft-shell clam transmissible cancer (bioRxiv).</title>
        <authorList>
            <person name="Hart S.F.M."/>
            <person name="Yonemitsu M.A."/>
            <person name="Giersch R.M."/>
            <person name="Beal B.F."/>
            <person name="Arriagada G."/>
            <person name="Davis B.W."/>
            <person name="Ostrander E.A."/>
            <person name="Goff S.P."/>
            <person name="Metzger M.J."/>
        </authorList>
    </citation>
    <scope>NUCLEOTIDE SEQUENCE</scope>
    <source>
        <strain evidence="2">MELC-2E11</strain>
        <tissue evidence="2">Siphon/mantle</tissue>
    </source>
</reference>
<protein>
    <submittedName>
        <fullName evidence="2">Uncharacterized protein</fullName>
    </submittedName>
</protein>
<feature type="region of interest" description="Disordered" evidence="1">
    <location>
        <begin position="24"/>
        <end position="43"/>
    </location>
</feature>
<feature type="compositionally biased region" description="Acidic residues" evidence="1">
    <location>
        <begin position="75"/>
        <end position="94"/>
    </location>
</feature>
<evidence type="ECO:0000313" key="2">
    <source>
        <dbReference type="EMBL" id="WAR12696.1"/>
    </source>
</evidence>
<proteinExistence type="predicted"/>
<organism evidence="2 3">
    <name type="scientific">Mya arenaria</name>
    <name type="common">Soft-shell clam</name>
    <dbReference type="NCBI Taxonomy" id="6604"/>
    <lineage>
        <taxon>Eukaryota</taxon>
        <taxon>Metazoa</taxon>
        <taxon>Spiralia</taxon>
        <taxon>Lophotrochozoa</taxon>
        <taxon>Mollusca</taxon>
        <taxon>Bivalvia</taxon>
        <taxon>Autobranchia</taxon>
        <taxon>Heteroconchia</taxon>
        <taxon>Euheterodonta</taxon>
        <taxon>Imparidentia</taxon>
        <taxon>Neoheterodontei</taxon>
        <taxon>Myida</taxon>
        <taxon>Myoidea</taxon>
        <taxon>Myidae</taxon>
        <taxon>Mya</taxon>
    </lineage>
</organism>